<comment type="subcellular location">
    <subcellularLocation>
        <location evidence="1">Endomembrane system</location>
    </subcellularLocation>
</comment>
<evidence type="ECO:0000313" key="7">
    <source>
        <dbReference type="Proteomes" id="UP000655420"/>
    </source>
</evidence>
<dbReference type="EMBL" id="JAEHHL010000001">
    <property type="protein sequence ID" value="MBK0398209.1"/>
    <property type="molecule type" value="Genomic_DNA"/>
</dbReference>
<dbReference type="PANTHER" id="PTHR30024">
    <property type="entry name" value="ALIPHATIC SULFONATES-BINDING PROTEIN-RELATED"/>
    <property type="match status" value="1"/>
</dbReference>
<protein>
    <submittedName>
        <fullName evidence="6">ABC transporter substrate-binding protein</fullName>
    </submittedName>
</protein>
<dbReference type="CDD" id="cd13553">
    <property type="entry name" value="PBP2_NrtA_CpmA_like"/>
    <property type="match status" value="1"/>
</dbReference>
<evidence type="ECO:0000256" key="3">
    <source>
        <dbReference type="ARBA" id="ARBA00022475"/>
    </source>
</evidence>
<dbReference type="Proteomes" id="UP000655420">
    <property type="component" value="Unassembled WGS sequence"/>
</dbReference>
<dbReference type="GO" id="GO:0012505">
    <property type="term" value="C:endomembrane system"/>
    <property type="evidence" value="ECO:0007669"/>
    <property type="project" value="UniProtKB-SubCell"/>
</dbReference>
<dbReference type="SUPFAM" id="SSF53850">
    <property type="entry name" value="Periplasmic binding protein-like II"/>
    <property type="match status" value="1"/>
</dbReference>
<proteinExistence type="predicted"/>
<evidence type="ECO:0000256" key="4">
    <source>
        <dbReference type="ARBA" id="ARBA00022519"/>
    </source>
</evidence>
<keyword evidence="4" id="KW-0997">Cell inner membrane</keyword>
<evidence type="ECO:0000256" key="1">
    <source>
        <dbReference type="ARBA" id="ARBA00004308"/>
    </source>
</evidence>
<keyword evidence="5" id="KW-0472">Membrane</keyword>
<dbReference type="AlphaFoldDB" id="A0A8J7M4L3"/>
<keyword evidence="2" id="KW-0813">Transport</keyword>
<comment type="caution">
    <text evidence="6">The sequence shown here is derived from an EMBL/GenBank/DDBJ whole genome shotgun (WGS) entry which is preliminary data.</text>
</comment>
<evidence type="ECO:0000256" key="5">
    <source>
        <dbReference type="ARBA" id="ARBA00023136"/>
    </source>
</evidence>
<sequence>MPLVDCAPLAIAREIGFAEEEGLDLALQRQPSWSALRDMLAFERIDAAHMLAPVPVAMSMGLGGLPMAIDALMVLSVNGTVIGVSRDLAARMRDRGAPSDFMAAAVGRALIEAATPPLKVGVPFPFSMHAELLYYWLGALGVQAPQQLVVRTVPPPLMADAMAAGEIDAFCVGEPWGSVAAERGVAEVVLPGCAIWGFAPEKVLAVRRCFTTEAPDRTARLMRAVWRAGRWLGDPEHNLAASEILARKGYLDVSAEIIERTLNCRFVVSPLGEERRAPRFIEFFGGAAQFPWRSQAAWIAGRLSKRLGVEASPEARLTFRADLFRANLGPIGADLPGASEKLEGALDTSMPVASSHGRLFLGPDRFFDSEIFDPVPGK</sequence>
<keyword evidence="3" id="KW-1003">Cell membrane</keyword>
<evidence type="ECO:0000313" key="6">
    <source>
        <dbReference type="EMBL" id="MBK0398209.1"/>
    </source>
</evidence>
<reference evidence="6" key="1">
    <citation type="submission" date="2020-12" db="EMBL/GenBank/DDBJ databases">
        <title>Bacterial taxonomy.</title>
        <authorList>
            <person name="Pan X."/>
        </authorList>
    </citation>
    <scope>NUCLEOTIDE SEQUENCE</scope>
    <source>
        <strain evidence="6">M0105</strain>
    </source>
</reference>
<evidence type="ECO:0000256" key="2">
    <source>
        <dbReference type="ARBA" id="ARBA00022448"/>
    </source>
</evidence>
<organism evidence="6 7">
    <name type="scientific">Thermohalobaculum xanthum</name>
    <dbReference type="NCBI Taxonomy" id="2753746"/>
    <lineage>
        <taxon>Bacteria</taxon>
        <taxon>Pseudomonadati</taxon>
        <taxon>Pseudomonadota</taxon>
        <taxon>Alphaproteobacteria</taxon>
        <taxon>Rhodobacterales</taxon>
        <taxon>Paracoccaceae</taxon>
        <taxon>Thermohalobaculum</taxon>
    </lineage>
</organism>
<dbReference type="Pfam" id="PF13379">
    <property type="entry name" value="NMT1_2"/>
    <property type="match status" value="1"/>
</dbReference>
<keyword evidence="7" id="KW-1185">Reference proteome</keyword>
<name>A0A8J7M4L3_9RHOB</name>
<gene>
    <name evidence="6" type="ORF">H0I76_03325</name>
</gene>
<dbReference type="PANTHER" id="PTHR30024:SF43">
    <property type="entry name" value="BLL4572 PROTEIN"/>
    <property type="match status" value="1"/>
</dbReference>
<dbReference type="Gene3D" id="3.40.190.10">
    <property type="entry name" value="Periplasmic binding protein-like II"/>
    <property type="match status" value="2"/>
</dbReference>
<accession>A0A8J7M4L3</accession>
<dbReference type="InterPro" id="IPR044527">
    <property type="entry name" value="NrtA/CpmA_ABC-bd_dom"/>
</dbReference>